<dbReference type="InterPro" id="IPR023404">
    <property type="entry name" value="rSAM_horseshoe"/>
</dbReference>
<reference evidence="8" key="1">
    <citation type="submission" date="2020-10" db="EMBL/GenBank/DDBJ databases">
        <authorList>
            <person name="Gilroy R."/>
        </authorList>
    </citation>
    <scope>NUCLEOTIDE SEQUENCE</scope>
    <source>
        <strain evidence="8">CHK184-25365</strain>
    </source>
</reference>
<dbReference type="GO" id="GO:0046872">
    <property type="term" value="F:metal ion binding"/>
    <property type="evidence" value="ECO:0007669"/>
    <property type="project" value="UniProtKB-KW"/>
</dbReference>
<dbReference type="Proteomes" id="UP000886749">
    <property type="component" value="Unassembled WGS sequence"/>
</dbReference>
<evidence type="ECO:0000256" key="4">
    <source>
        <dbReference type="ARBA" id="ARBA00022723"/>
    </source>
</evidence>
<dbReference type="GO" id="GO:0002926">
    <property type="term" value="P:tRNA wobble base 5-methoxycarbonylmethyl-2-thiouridinylation"/>
    <property type="evidence" value="ECO:0007669"/>
    <property type="project" value="TreeGrafter"/>
</dbReference>
<proteinExistence type="predicted"/>
<feature type="non-terminal residue" evidence="8">
    <location>
        <position position="284"/>
    </location>
</feature>
<evidence type="ECO:0000259" key="7">
    <source>
        <dbReference type="PROSITE" id="PS51918"/>
    </source>
</evidence>
<name>A0A9D1AKB2_9FIRM</name>
<evidence type="ECO:0000256" key="1">
    <source>
        <dbReference type="ARBA" id="ARBA00001966"/>
    </source>
</evidence>
<keyword evidence="3" id="KW-0949">S-adenosyl-L-methionine</keyword>
<organism evidence="8 9">
    <name type="scientific">Candidatus Egerieicola pullicola</name>
    <dbReference type="NCBI Taxonomy" id="2840775"/>
    <lineage>
        <taxon>Bacteria</taxon>
        <taxon>Bacillati</taxon>
        <taxon>Bacillota</taxon>
        <taxon>Clostridia</taxon>
        <taxon>Eubacteriales</taxon>
        <taxon>Oscillospiraceae</taxon>
        <taxon>Oscillospiraceae incertae sedis</taxon>
        <taxon>Candidatus Egerieicola</taxon>
    </lineage>
</organism>
<evidence type="ECO:0000256" key="6">
    <source>
        <dbReference type="ARBA" id="ARBA00023014"/>
    </source>
</evidence>
<dbReference type="SFLD" id="SFLDG01082">
    <property type="entry name" value="B12-binding_domain_containing"/>
    <property type="match status" value="1"/>
</dbReference>
<dbReference type="Gene3D" id="3.80.30.20">
    <property type="entry name" value="tm_1862 like domain"/>
    <property type="match status" value="1"/>
</dbReference>
<keyword evidence="5" id="KW-0408">Iron</keyword>
<dbReference type="SMART" id="SM00729">
    <property type="entry name" value="Elp3"/>
    <property type="match status" value="1"/>
</dbReference>
<dbReference type="GO" id="GO:0051539">
    <property type="term" value="F:4 iron, 4 sulfur cluster binding"/>
    <property type="evidence" value="ECO:0007669"/>
    <property type="project" value="UniProtKB-KW"/>
</dbReference>
<dbReference type="PANTHER" id="PTHR11135:SF0">
    <property type="entry name" value="ELONGATOR COMPLEX PROTEIN 3"/>
    <property type="match status" value="1"/>
</dbReference>
<dbReference type="PROSITE" id="PS51918">
    <property type="entry name" value="RADICAL_SAM"/>
    <property type="match status" value="1"/>
</dbReference>
<evidence type="ECO:0000313" key="8">
    <source>
        <dbReference type="EMBL" id="HIR40719.1"/>
    </source>
</evidence>
<protein>
    <submittedName>
        <fullName evidence="8">Radical SAM protein</fullName>
    </submittedName>
</protein>
<dbReference type="Pfam" id="PF16199">
    <property type="entry name" value="Radical_SAM_C"/>
    <property type="match status" value="1"/>
</dbReference>
<sequence>MSCHNIPVFLPHAGCPHRCLFCDQHSISGTVHTPSPGEVRDYLEESLAQYPHNPAQTEIAFFGGSFTCMDLDYQKAMLELGEEFVRGYGLKGIRLSTRPDGISPGIIRHLLDYPVQAVELGAQSMCDRILEQNRRGHTAADTVQAARRIRQAGLELGLQMMVGLLGDTAQTVWDTARALADLKPDTVRIYPMVILKGTPAYALWQQGDYSIFSLEEGVQLCAGLLEFFEQRQIRVIKLGLHASRQVEEQYAAGLYHPAFRELCESRLYRQGMFSQISRWKEKRG</sequence>
<dbReference type="Pfam" id="PF04055">
    <property type="entry name" value="Radical_SAM"/>
    <property type="match status" value="1"/>
</dbReference>
<dbReference type="InterPro" id="IPR058240">
    <property type="entry name" value="rSAM_sf"/>
</dbReference>
<evidence type="ECO:0000256" key="5">
    <source>
        <dbReference type="ARBA" id="ARBA00023004"/>
    </source>
</evidence>
<dbReference type="PANTHER" id="PTHR11135">
    <property type="entry name" value="HISTONE ACETYLTRANSFERASE-RELATED"/>
    <property type="match status" value="1"/>
</dbReference>
<evidence type="ECO:0000256" key="2">
    <source>
        <dbReference type="ARBA" id="ARBA00022485"/>
    </source>
</evidence>
<accession>A0A9D1AKB2</accession>
<dbReference type="InterPro" id="IPR039661">
    <property type="entry name" value="ELP3"/>
</dbReference>
<keyword evidence="2" id="KW-0004">4Fe-4S</keyword>
<dbReference type="GO" id="GO:0003824">
    <property type="term" value="F:catalytic activity"/>
    <property type="evidence" value="ECO:0007669"/>
    <property type="project" value="InterPro"/>
</dbReference>
<dbReference type="SUPFAM" id="SSF102114">
    <property type="entry name" value="Radical SAM enzymes"/>
    <property type="match status" value="1"/>
</dbReference>
<evidence type="ECO:0000256" key="3">
    <source>
        <dbReference type="ARBA" id="ARBA00022691"/>
    </source>
</evidence>
<dbReference type="CDD" id="cd01335">
    <property type="entry name" value="Radical_SAM"/>
    <property type="match status" value="1"/>
</dbReference>
<evidence type="ECO:0000313" key="9">
    <source>
        <dbReference type="Proteomes" id="UP000886749"/>
    </source>
</evidence>
<feature type="domain" description="Radical SAM core" evidence="7">
    <location>
        <begin position="1"/>
        <end position="241"/>
    </location>
</feature>
<dbReference type="SFLD" id="SFLDS00029">
    <property type="entry name" value="Radical_SAM"/>
    <property type="match status" value="1"/>
</dbReference>
<dbReference type="InterPro" id="IPR032432">
    <property type="entry name" value="Radical_SAM_C"/>
</dbReference>
<keyword evidence="4" id="KW-0479">Metal-binding</keyword>
<dbReference type="EMBL" id="DVGY01000061">
    <property type="protein sequence ID" value="HIR40719.1"/>
    <property type="molecule type" value="Genomic_DNA"/>
</dbReference>
<dbReference type="InterPro" id="IPR006638">
    <property type="entry name" value="Elp3/MiaA/NifB-like_rSAM"/>
</dbReference>
<dbReference type="GO" id="GO:0005737">
    <property type="term" value="C:cytoplasm"/>
    <property type="evidence" value="ECO:0007669"/>
    <property type="project" value="TreeGrafter"/>
</dbReference>
<comment type="caution">
    <text evidence="8">The sequence shown here is derived from an EMBL/GenBank/DDBJ whole genome shotgun (WGS) entry which is preliminary data.</text>
</comment>
<dbReference type="InterPro" id="IPR007197">
    <property type="entry name" value="rSAM"/>
</dbReference>
<gene>
    <name evidence="8" type="ORF">IAB36_02710</name>
</gene>
<keyword evidence="6" id="KW-0411">Iron-sulfur</keyword>
<reference evidence="8" key="2">
    <citation type="journal article" date="2021" name="PeerJ">
        <title>Extensive microbial diversity within the chicken gut microbiome revealed by metagenomics and culture.</title>
        <authorList>
            <person name="Gilroy R."/>
            <person name="Ravi A."/>
            <person name="Getino M."/>
            <person name="Pursley I."/>
            <person name="Horton D.L."/>
            <person name="Alikhan N.F."/>
            <person name="Baker D."/>
            <person name="Gharbi K."/>
            <person name="Hall N."/>
            <person name="Watson M."/>
            <person name="Adriaenssens E.M."/>
            <person name="Foster-Nyarko E."/>
            <person name="Jarju S."/>
            <person name="Secka A."/>
            <person name="Antonio M."/>
            <person name="Oren A."/>
            <person name="Chaudhuri R.R."/>
            <person name="La Ragione R."/>
            <person name="Hildebrand F."/>
            <person name="Pallen M.J."/>
        </authorList>
    </citation>
    <scope>NUCLEOTIDE SEQUENCE</scope>
    <source>
        <strain evidence="8">CHK184-25365</strain>
    </source>
</reference>
<dbReference type="AlphaFoldDB" id="A0A9D1AKB2"/>
<dbReference type="SFLD" id="SFLDG01086">
    <property type="entry name" value="elongater_protein-like"/>
    <property type="match status" value="1"/>
</dbReference>
<comment type="cofactor">
    <cofactor evidence="1">
        <name>[4Fe-4S] cluster</name>
        <dbReference type="ChEBI" id="CHEBI:49883"/>
    </cofactor>
</comment>